<keyword evidence="9 10" id="KW-0472">Membrane</keyword>
<dbReference type="HAMAP" id="MF_01382">
    <property type="entry name" value="SecA"/>
    <property type="match status" value="1"/>
</dbReference>
<keyword evidence="5 10" id="KW-0067">ATP-binding</keyword>
<evidence type="ECO:0000313" key="14">
    <source>
        <dbReference type="EMBL" id="AYR06330.1"/>
    </source>
</evidence>
<keyword evidence="4 10" id="KW-0547">Nucleotide-binding</keyword>
<keyword evidence="6 10" id="KW-0653">Protein transport</keyword>
<evidence type="ECO:0000256" key="4">
    <source>
        <dbReference type="ARBA" id="ARBA00022741"/>
    </source>
</evidence>
<keyword evidence="14" id="KW-0934">Plastid</keyword>
<dbReference type="GO" id="GO:0008564">
    <property type="term" value="F:protein-exporting ATPase activity"/>
    <property type="evidence" value="ECO:0007669"/>
    <property type="project" value="UniProtKB-EC"/>
</dbReference>
<dbReference type="Pfam" id="PF01043">
    <property type="entry name" value="SecA_PP_bind"/>
    <property type="match status" value="1"/>
</dbReference>
<feature type="binding site" evidence="10">
    <location>
        <position position="490"/>
    </location>
    <ligand>
        <name>ATP</name>
        <dbReference type="ChEBI" id="CHEBI:30616"/>
    </ligand>
</feature>
<dbReference type="AlphaFoldDB" id="A0A3G3MHP3"/>
<gene>
    <name evidence="10 14" type="primary">secA</name>
</gene>
<dbReference type="GO" id="GO:0005829">
    <property type="term" value="C:cytosol"/>
    <property type="evidence" value="ECO:0007669"/>
    <property type="project" value="TreeGrafter"/>
</dbReference>
<accession>A0A3G3MHP3</accession>
<dbReference type="PANTHER" id="PTHR30612:SF0">
    <property type="entry name" value="CHLOROPLAST PROTEIN-TRANSPORTING ATPASE"/>
    <property type="match status" value="1"/>
</dbReference>
<evidence type="ECO:0000256" key="7">
    <source>
        <dbReference type="ARBA" id="ARBA00022967"/>
    </source>
</evidence>
<keyword evidence="7 10" id="KW-1278">Translocase</keyword>
<dbReference type="InterPro" id="IPR044722">
    <property type="entry name" value="SecA_SF2_C"/>
</dbReference>
<comment type="function">
    <text evidence="10">Part of the Sec protein translocase complex. Interacts with the SecYEG preprotein conducting channel. Has a central role in coupling the hydrolysis of ATP to the transfer of proteins into and across the cell membrane, serving as an ATP-driven molecular motor driving the stepwise translocation of polypeptide chains across the membrane.</text>
</comment>
<keyword evidence="10" id="KW-1003">Cell membrane</keyword>
<evidence type="ECO:0000256" key="3">
    <source>
        <dbReference type="ARBA" id="ARBA00022448"/>
    </source>
</evidence>
<evidence type="ECO:0000259" key="13">
    <source>
        <dbReference type="PROSITE" id="PS51196"/>
    </source>
</evidence>
<evidence type="ECO:0000256" key="5">
    <source>
        <dbReference type="ARBA" id="ARBA00022840"/>
    </source>
</evidence>
<evidence type="ECO:0000256" key="9">
    <source>
        <dbReference type="ARBA" id="ARBA00023136"/>
    </source>
</evidence>
<dbReference type="SUPFAM" id="SSF52540">
    <property type="entry name" value="P-loop containing nucleoside triphosphate hydrolases"/>
    <property type="match status" value="2"/>
</dbReference>
<dbReference type="CDD" id="cd18803">
    <property type="entry name" value="SF2_C_secA"/>
    <property type="match status" value="1"/>
</dbReference>
<dbReference type="GO" id="GO:0005524">
    <property type="term" value="F:ATP binding"/>
    <property type="evidence" value="ECO:0007669"/>
    <property type="project" value="UniProtKB-UniRule"/>
</dbReference>
<evidence type="ECO:0000256" key="2">
    <source>
        <dbReference type="ARBA" id="ARBA00007650"/>
    </source>
</evidence>
<evidence type="ECO:0000259" key="12">
    <source>
        <dbReference type="PROSITE" id="PS51192"/>
    </source>
</evidence>
<dbReference type="InterPro" id="IPR014018">
    <property type="entry name" value="SecA_motor_DEAD"/>
</dbReference>
<protein>
    <recommendedName>
        <fullName evidence="10 11">Protein translocase subunit SecA</fullName>
        <ecNumber evidence="10">7.4.2.8</ecNumber>
    </recommendedName>
</protein>
<dbReference type="CDD" id="cd17928">
    <property type="entry name" value="DEXDc_SecA"/>
    <property type="match status" value="1"/>
</dbReference>
<dbReference type="GO" id="GO:0005886">
    <property type="term" value="C:plasma membrane"/>
    <property type="evidence" value="ECO:0007669"/>
    <property type="project" value="UniProtKB-SubCell"/>
</dbReference>
<dbReference type="InterPro" id="IPR000185">
    <property type="entry name" value="SecA"/>
</dbReference>
<dbReference type="FunFam" id="3.90.1440.10:FF:000003">
    <property type="entry name" value="Preprotein translocase SecA subunit"/>
    <property type="match status" value="1"/>
</dbReference>
<dbReference type="GO" id="GO:0017038">
    <property type="term" value="P:protein import"/>
    <property type="evidence" value="ECO:0007669"/>
    <property type="project" value="InterPro"/>
</dbReference>
<evidence type="ECO:0000256" key="10">
    <source>
        <dbReference type="HAMAP-Rule" id="MF_01382"/>
    </source>
</evidence>
<dbReference type="Gene3D" id="1.10.3060.10">
    <property type="entry name" value="Helical scaffold and wing domains of SecA"/>
    <property type="match status" value="1"/>
</dbReference>
<feature type="domain" description="Helicase ATP-binding" evidence="12">
    <location>
        <begin position="84"/>
        <end position="242"/>
    </location>
</feature>
<keyword evidence="10" id="KW-0963">Cytoplasm</keyword>
<dbReference type="InterPro" id="IPR011130">
    <property type="entry name" value="SecA_preprotein_X-link_dom"/>
</dbReference>
<dbReference type="InterPro" id="IPR011115">
    <property type="entry name" value="SecA_DEAD"/>
</dbReference>
<sequence>MFNFLINKKYHKIERYQHLVSEINNLHQEIQDLPNNQLQKQTQKLKEKLQAGYSINEILPEAFATAKEATRRILKLYMFDVQILGGIILHKGKIAEMKTGEGKTIVSILPAYLNSLQGHGVHIITVNDYLAKRDAEWVGQVHRFLDLSIGLIQQHMPHALRQSNYNCDITYVTNSELGFDYLRDNMAIENSEIVQRSFFYGIVDEVDSILIDEARTPLIISAPAELQTSKYKRSTQIALQLKNHTHYEIDEKARNIILTDIGIILCENILKTDNLYDINNPWAHYILNALKAKELFFKDQHYIIRNQEIVIIDEFTGRVMHGRRWSDGLHQAIEAKENLTIQAENQTLASITYQNLFLLYKKLSGMTGTAKTEELELDKIYNLEVVTIPTNKPCIRKDLSDFVYKTEYGKWQAIANECYDMKQIGRPTLVGTTNVEKSELLAKMLDAYNLEYNLLNAKPENINREAEIIAQAGRKYALTISTNMAGRGTDIILGGNVSAITRLLLTNFIKEKIYKLKVEHNLPKDIRPTISLNSKNIEKLTQSTAIFDQIKLDELDEYIHNTIYSKNSITKTEQLIKEAYNNIWKEYNSIFIKEREEIVKLGGLYVIGTERHESRRIDNQLRGRAGRQGDPGSSRFFLSLEDHLLRIFGGDKIANLMQSLNIDDNTPIESGILSRSLNNAQKKVESYFYDIRKQLFDYDEVINNQRQAIYAERKRILESVFVRDCIIEYAESTIDEILMYYHRENKIKKQKDIVNQISDLLNLSQPINVKTYDELNPSQLQMFLHEQLRITYDLREAYLEQLRPGLIRQLEKYYLLQQIDKGWQKHLDKMSILRDSIGWRSYGQQDPLIEYKNEAFNLFMNMTSYIRQTVIYLIMRSRLIINTKTN</sequence>
<dbReference type="PANTHER" id="PTHR30612">
    <property type="entry name" value="SECA INNER MEMBRANE COMPONENT OF SEC PROTEIN SECRETION SYSTEM"/>
    <property type="match status" value="1"/>
</dbReference>
<feature type="domain" description="SecA family profile" evidence="13">
    <location>
        <begin position="1"/>
        <end position="669"/>
    </location>
</feature>
<dbReference type="PROSITE" id="PS51192">
    <property type="entry name" value="HELICASE_ATP_BIND_1"/>
    <property type="match status" value="1"/>
</dbReference>
<evidence type="ECO:0000256" key="8">
    <source>
        <dbReference type="ARBA" id="ARBA00023010"/>
    </source>
</evidence>
<dbReference type="Gene3D" id="3.90.1440.10">
    <property type="entry name" value="SecA, preprotein cross-linking domain"/>
    <property type="match status" value="1"/>
</dbReference>
<dbReference type="SMART" id="SM00957">
    <property type="entry name" value="SecA_DEAD"/>
    <property type="match status" value="1"/>
</dbReference>
<dbReference type="Pfam" id="PF21090">
    <property type="entry name" value="P-loop_SecA"/>
    <property type="match status" value="1"/>
</dbReference>
<dbReference type="GO" id="GO:0065002">
    <property type="term" value="P:intracellular protein transmembrane transport"/>
    <property type="evidence" value="ECO:0007669"/>
    <property type="project" value="UniProtKB-UniRule"/>
</dbReference>
<dbReference type="SMART" id="SM00958">
    <property type="entry name" value="SecA_PP_bind"/>
    <property type="match status" value="1"/>
</dbReference>
<dbReference type="Pfam" id="PF07516">
    <property type="entry name" value="SecA_SW"/>
    <property type="match status" value="1"/>
</dbReference>
<comment type="subunit">
    <text evidence="10">Monomer and homodimer. Part of the essential Sec protein translocation apparatus which comprises SecA, SecYEG and auxiliary proteins SecDF. Other proteins may also be involved.</text>
</comment>
<evidence type="ECO:0000256" key="1">
    <source>
        <dbReference type="ARBA" id="ARBA00004170"/>
    </source>
</evidence>
<dbReference type="GO" id="GO:0006605">
    <property type="term" value="P:protein targeting"/>
    <property type="evidence" value="ECO:0007669"/>
    <property type="project" value="UniProtKB-UniRule"/>
</dbReference>
<dbReference type="InterPro" id="IPR027417">
    <property type="entry name" value="P-loop_NTPase"/>
</dbReference>
<evidence type="ECO:0000256" key="6">
    <source>
        <dbReference type="ARBA" id="ARBA00022927"/>
    </source>
</evidence>
<keyword evidence="3 10" id="KW-0813">Transport</keyword>
<name>A0A3G3MHP3_9FLOR</name>
<comment type="catalytic activity">
    <reaction evidence="10">
        <text>ATP + H2O + cellular proteinSide 1 = ADP + phosphate + cellular proteinSide 2.</text>
        <dbReference type="EC" id="7.4.2.8"/>
    </reaction>
</comment>
<dbReference type="InterPro" id="IPR014001">
    <property type="entry name" value="Helicase_ATP-bd"/>
</dbReference>
<geneLocation type="plastid" evidence="14"/>
<dbReference type="SUPFAM" id="SSF81886">
    <property type="entry name" value="Helical scaffold and wing domains of SecA"/>
    <property type="match status" value="1"/>
</dbReference>
<comment type="subcellular location">
    <subcellularLocation>
        <location evidence="10">Cell membrane</location>
        <topology evidence="10">Peripheral membrane protein</topology>
        <orientation evidence="10">Cytoplasmic side</orientation>
    </subcellularLocation>
    <subcellularLocation>
        <location evidence="10">Cytoplasm</location>
    </subcellularLocation>
    <subcellularLocation>
        <location evidence="1">Membrane</location>
        <topology evidence="1">Peripheral membrane protein</topology>
    </subcellularLocation>
    <text evidence="10">Distribution is 50-50.</text>
</comment>
<proteinExistence type="inferred from homology"/>
<dbReference type="PRINTS" id="PR00906">
    <property type="entry name" value="SECA"/>
</dbReference>
<dbReference type="FunFam" id="3.40.50.300:FF:000429">
    <property type="entry name" value="Preprotein translocase subunit SecA"/>
    <property type="match status" value="1"/>
</dbReference>
<reference evidence="14" key="1">
    <citation type="journal article" date="2018" name="Genome Biol. Evol.">
        <title>Mitochondrial and Plastid Genomes from Coralline Red Algae Provide Insights into the Incongruent Evolutionary Histories of Organelles.</title>
        <authorList>
            <person name="Lee J."/>
            <person name="Song H.J."/>
            <person name="In Park S."/>
            <person name="Lee Y.M."/>
            <person name="Jeong S.Y."/>
            <person name="Oh Cho T."/>
            <person name="Kim J.H."/>
            <person name="Choi H.G."/>
            <person name="Choi C.G."/>
            <person name="Nelson W.A."/>
            <person name="Fredericq S."/>
            <person name="Bhattacharya D."/>
            <person name="Su Yoon H."/>
        </authorList>
    </citation>
    <scope>NUCLEOTIDE SEQUENCE</scope>
</reference>
<dbReference type="InterPro" id="IPR036670">
    <property type="entry name" value="SecA_X-link_sf"/>
</dbReference>
<dbReference type="Gene3D" id="3.40.50.300">
    <property type="entry name" value="P-loop containing nucleotide triphosphate hydrolases"/>
    <property type="match status" value="2"/>
</dbReference>
<dbReference type="PROSITE" id="PS51196">
    <property type="entry name" value="SECA_MOTOR_DEAD"/>
    <property type="match status" value="1"/>
</dbReference>
<dbReference type="NCBIfam" id="NF009538">
    <property type="entry name" value="PRK12904.1"/>
    <property type="match status" value="1"/>
</dbReference>
<dbReference type="InterPro" id="IPR036266">
    <property type="entry name" value="SecA_Wing/Scaffold_sf"/>
</dbReference>
<evidence type="ECO:0000256" key="11">
    <source>
        <dbReference type="RuleBase" id="RU003874"/>
    </source>
</evidence>
<feature type="binding site" evidence="10">
    <location>
        <begin position="100"/>
        <end position="104"/>
    </location>
    <ligand>
        <name>ATP</name>
        <dbReference type="ChEBI" id="CHEBI:30616"/>
    </ligand>
</feature>
<dbReference type="Pfam" id="PF07517">
    <property type="entry name" value="SecA_DEAD"/>
    <property type="match status" value="1"/>
</dbReference>
<keyword evidence="8 10" id="KW-0811">Translocation</keyword>
<feature type="binding site" evidence="10">
    <location>
        <position position="82"/>
    </location>
    <ligand>
        <name>ATP</name>
        <dbReference type="ChEBI" id="CHEBI:30616"/>
    </ligand>
</feature>
<comment type="similarity">
    <text evidence="2 10 11">Belongs to the SecA family.</text>
</comment>
<dbReference type="EMBL" id="MH281629">
    <property type="protein sequence ID" value="AYR06330.1"/>
    <property type="molecule type" value="Genomic_DNA"/>
</dbReference>
<dbReference type="NCBIfam" id="TIGR00963">
    <property type="entry name" value="secA"/>
    <property type="match status" value="1"/>
</dbReference>
<dbReference type="SUPFAM" id="SSF81767">
    <property type="entry name" value="Pre-protein crosslinking domain of SecA"/>
    <property type="match status" value="1"/>
</dbReference>
<organism evidence="14">
    <name type="scientific">Renouxia sp</name>
    <dbReference type="NCBI Taxonomy" id="2485823"/>
    <lineage>
        <taxon>Eukaryota</taxon>
        <taxon>Rhodophyta</taxon>
        <taxon>Florideophyceae</taxon>
        <taxon>Corallinophycidae</taxon>
        <taxon>Rhodogorgonales</taxon>
        <taxon>Rhodogorgonaceae</taxon>
        <taxon>Renouxia</taxon>
    </lineage>
</organism>
<dbReference type="EC" id="7.4.2.8" evidence="10"/>
<dbReference type="InterPro" id="IPR011116">
    <property type="entry name" value="SecA_Wing/Scaffold"/>
</dbReference>